<proteinExistence type="predicted"/>
<name>A0A6N3X509_9SYNE</name>
<organism evidence="1 2">
    <name type="scientific">Candidatus Synechococcus spongiarum 142</name>
    <dbReference type="NCBI Taxonomy" id="1608213"/>
    <lineage>
        <taxon>Bacteria</taxon>
        <taxon>Bacillati</taxon>
        <taxon>Cyanobacteriota</taxon>
        <taxon>Cyanophyceae</taxon>
        <taxon>Synechococcales</taxon>
        <taxon>Synechococcaceae</taxon>
        <taxon>Synechococcus</taxon>
    </lineage>
</organism>
<evidence type="ECO:0000313" key="1">
    <source>
        <dbReference type="EMBL" id="KKZ11894.1"/>
    </source>
</evidence>
<protein>
    <submittedName>
        <fullName evidence="1">Uncharacterized protein</fullName>
    </submittedName>
</protein>
<gene>
    <name evidence="1" type="ORF">TH68_08080</name>
</gene>
<accession>A0A6N3X509</accession>
<sequence length="480" mass="52539">MPRRQLHGPAWHMLFAGLLLALLQQHGLQQRPGRLLAVRPAVDVAAVLELRYSRPVDLASLAASIQLVPDVPLSATADGATVRLRLSQPYRASGPLMVRLGGRDQQGQPLHQVRLQWDPRPLLLGLVSSSQGQRLELGWPSGTWQPITPWESAISNVLPMGDGRGVVYAAAVDPLSQKNWFVAVEQSGVVLRHQPTAQQAAAPPPRPLPGPTTLYSHFSSSNTGLLLLQGVSSAVLEQPTDHRPFLQIFHPSRTRRLGWLGRQDQPWRKVTLLDERPAGTVELLPSGDGIVFPDENGLVVTSLPPHPPQRHLLPGNRDLKTFCGTGQRAVVLEHQPDYIKTIELLRPGLAPELVWEGEAAILAVACDETAERIWLLTVDGILRNDQPRQDILLLEVQPGHGVVTALALTDHGLSATPTLHYDPVTHSLLTVLERTAETREGGETRSEALLITLTAPGQQVPPQLSTINKPMDIAYWMVRS</sequence>
<dbReference type="AlphaFoldDB" id="A0A6N3X509"/>
<comment type="caution">
    <text evidence="1">The sequence shown here is derived from an EMBL/GenBank/DDBJ whole genome shotgun (WGS) entry which is preliminary data.</text>
</comment>
<dbReference type="EMBL" id="JXUO01000264">
    <property type="protein sequence ID" value="KKZ11894.1"/>
    <property type="molecule type" value="Genomic_DNA"/>
</dbReference>
<reference evidence="1 2" key="1">
    <citation type="submission" date="2015-01" db="EMBL/GenBank/DDBJ databases">
        <title>Lifestyle Evolution in Cyanobacterial Symbionts of Sponges.</title>
        <authorList>
            <person name="Burgsdorf I."/>
            <person name="Slaby B.M."/>
            <person name="Handley K.M."/>
            <person name="Haber M."/>
            <person name="Blom J."/>
            <person name="Marshall C.W."/>
            <person name="Gilbert J.A."/>
            <person name="Hentschel U."/>
            <person name="Steindler L."/>
        </authorList>
    </citation>
    <scope>NUCLEOTIDE SEQUENCE [LARGE SCALE GENOMIC DNA]</scope>
    <source>
        <strain evidence="1">142</strain>
    </source>
</reference>
<evidence type="ECO:0000313" key="2">
    <source>
        <dbReference type="Proteomes" id="UP000035054"/>
    </source>
</evidence>
<dbReference type="Proteomes" id="UP000035054">
    <property type="component" value="Unassembled WGS sequence"/>
</dbReference>